<name>H6LKS3_ACEWD</name>
<sequence length="978" mass="113308">MSEQKNKVENTKKDNDDYPRYKVNDQFIEQMTAGDDELQTTGFKISKPVKKSLRWLTERMLLKQFAPAAVVVDALGQIQFIHGQTGVFLEPVPGYHGTSNILKMSRVGIRRKLTVALNEAVTLQKIVYSPDLKVKTIGGYVLVNLTVGPLENHKEEPALFIVIFENASNKIKLQQNVIESQRYPIFLDEKTNLQVQMDAEQELLKIENTLNSKYVELATIKSELQTNNEIYEMLQIELQKTNGKLDVTKSDLEMNDQLVEIAQENLQTINEKLITNRTELQNNSELLQKYKNELVSVNEQLAQNKTELQKTNELLETAKEELQTINKKLSEDKTELQNNIMLLETSKEELQRVGKKLIQDRAELCSNDERLAKANEELQQITEKISRTRVEMQNMDEKLTRVQTELQNNDDQLYTATAELEKVNEELQQKQTELQNNDLRLEKSNEELQKITKKLIKDQMELQSNDERLKRSKTELHEIDEKLSRDRTELQNNDGQLKKSKAELHEIDKKLSQGRKELQNNDELLVIAKEELQNVNEKLITSKNELRINNNLLELSKDELLTVNIELDNQKTELEKGNKLPELLKQKLETIKNELDTMKNELQTTSQELYNANEKLSKTNEEIENSRKILNSQKTEISMNESKYSKNKENTVHEKVHSLYSDEKPVIENIHSLFNNEKSPDSKGQSPVISEKSDVNETQFLGKSIELPGTNTVQFHFREKSEIDLPSNNEFADSNDLIIPESSQVSSEKNLFKFVPAEDEINFKESNISDMNRFTPDFLDEKSNKSSLVTLDTIASESSEFDEVKKEFQTMNLKEWFLLLAKIEEDGAELYEKFSEVCSEKLKAVVRSFAQEEFKHKRLMIDLASDDQYKNIHLDKMVSDISLQQADYVANNCGSVNSPSDKEFLQFALELEKNYIEIYKRQLTIFTADSSEYKKFKSIIEEARKHMIFILNKLNDMKQAEFSEQIMTMRKVGVQYKD</sequence>
<feature type="coiled-coil region" evidence="1">
    <location>
        <begin position="585"/>
        <end position="636"/>
    </location>
</feature>
<proteinExistence type="predicted"/>
<dbReference type="KEGG" id="awo:Awo_c20890"/>
<dbReference type="SUPFAM" id="SSF47240">
    <property type="entry name" value="Ferritin-like"/>
    <property type="match status" value="1"/>
</dbReference>
<dbReference type="InterPro" id="IPR012347">
    <property type="entry name" value="Ferritin-like"/>
</dbReference>
<feature type="coiled-coil region" evidence="1">
    <location>
        <begin position="263"/>
        <end position="461"/>
    </location>
</feature>
<feature type="coiled-coil region" evidence="1">
    <location>
        <begin position="497"/>
        <end position="549"/>
    </location>
</feature>
<accession>H6LKS3</accession>
<dbReference type="STRING" id="931626.Awo_c20890"/>
<dbReference type="AlphaFoldDB" id="H6LKS3"/>
<dbReference type="EMBL" id="CP002987">
    <property type="protein sequence ID" value="AFA48865.1"/>
    <property type="molecule type" value="Genomic_DNA"/>
</dbReference>
<dbReference type="OrthoDB" id="2087996at2"/>
<dbReference type="RefSeq" id="WP_014356465.1">
    <property type="nucleotide sequence ID" value="NC_016894.1"/>
</dbReference>
<dbReference type="Proteomes" id="UP000007177">
    <property type="component" value="Chromosome"/>
</dbReference>
<keyword evidence="1" id="KW-0175">Coiled coil</keyword>
<evidence type="ECO:0000256" key="1">
    <source>
        <dbReference type="SAM" id="Coils"/>
    </source>
</evidence>
<organism evidence="2 3">
    <name type="scientific">Acetobacterium woodii (strain ATCC 29683 / DSM 1030 / JCM 2381 / KCTC 1655 / WB1)</name>
    <dbReference type="NCBI Taxonomy" id="931626"/>
    <lineage>
        <taxon>Bacteria</taxon>
        <taxon>Bacillati</taxon>
        <taxon>Bacillota</taxon>
        <taxon>Clostridia</taxon>
        <taxon>Eubacteriales</taxon>
        <taxon>Eubacteriaceae</taxon>
        <taxon>Acetobacterium</taxon>
    </lineage>
</organism>
<reference evidence="3" key="1">
    <citation type="submission" date="2011-07" db="EMBL/GenBank/DDBJ databases">
        <title>Complete genome sequence of Acetobacterium woodii.</title>
        <authorList>
            <person name="Poehlein A."/>
            <person name="Schmidt S."/>
            <person name="Kaster A.-K."/>
            <person name="Goenrich M."/>
            <person name="Vollmers J."/>
            <person name="Thuermer A."/>
            <person name="Gottschalk G."/>
            <person name="Thauer R.K."/>
            <person name="Daniel R."/>
            <person name="Mueller V."/>
        </authorList>
    </citation>
    <scope>NUCLEOTIDE SEQUENCE [LARGE SCALE GENOMIC DNA]</scope>
    <source>
        <strain evidence="3">ATCC 29683 / DSM 1030 / JCM 2381 / KCTC 1655 / WB1</strain>
    </source>
</reference>
<dbReference type="Gene3D" id="1.20.1260.10">
    <property type="match status" value="1"/>
</dbReference>
<protein>
    <submittedName>
        <fullName evidence="2">Uncharacterized protein</fullName>
    </submittedName>
</protein>
<gene>
    <name evidence="2" type="ordered locus">Awo_c20890</name>
</gene>
<dbReference type="HOGENOM" id="CLU_303983_0_0_9"/>
<evidence type="ECO:0000313" key="2">
    <source>
        <dbReference type="EMBL" id="AFA48865.1"/>
    </source>
</evidence>
<dbReference type="InterPro" id="IPR009078">
    <property type="entry name" value="Ferritin-like_SF"/>
</dbReference>
<keyword evidence="3" id="KW-1185">Reference proteome</keyword>
<reference evidence="2 3" key="2">
    <citation type="journal article" date="2012" name="PLoS ONE">
        <title>An ancient pathway combining carbon dioxide fixation with the generation and utilization of a sodium ion gradient for ATP synthesis.</title>
        <authorList>
            <person name="Poehlein A."/>
            <person name="Schmidt S."/>
            <person name="Kaster A.K."/>
            <person name="Goenrich M."/>
            <person name="Vollmers J."/>
            <person name="Thurmer A."/>
            <person name="Bertsch J."/>
            <person name="Schuchmann K."/>
            <person name="Voigt B."/>
            <person name="Hecker M."/>
            <person name="Daniel R."/>
            <person name="Thauer R.K."/>
            <person name="Gottschalk G."/>
            <person name="Muller V."/>
        </authorList>
    </citation>
    <scope>NUCLEOTIDE SEQUENCE [LARGE SCALE GENOMIC DNA]</scope>
    <source>
        <strain evidence="3">ATCC 29683 / DSM 1030 / JCM 2381 / KCTC 1655 / WB1</strain>
    </source>
</reference>
<dbReference type="SUPFAM" id="SSF57997">
    <property type="entry name" value="Tropomyosin"/>
    <property type="match status" value="1"/>
</dbReference>
<dbReference type="eggNOG" id="COG1633">
    <property type="taxonomic scope" value="Bacteria"/>
</dbReference>
<dbReference type="eggNOG" id="COG1196">
    <property type="taxonomic scope" value="Bacteria"/>
</dbReference>
<evidence type="ECO:0000313" key="3">
    <source>
        <dbReference type="Proteomes" id="UP000007177"/>
    </source>
</evidence>